<dbReference type="EMBL" id="CAJPDT010000134">
    <property type="protein sequence ID" value="CAF9940663.1"/>
    <property type="molecule type" value="Genomic_DNA"/>
</dbReference>
<dbReference type="AlphaFoldDB" id="A0A8H3J4Q1"/>
<reference evidence="1" key="1">
    <citation type="submission" date="2021-03" db="EMBL/GenBank/DDBJ databases">
        <authorList>
            <person name="Tagirdzhanova G."/>
        </authorList>
    </citation>
    <scope>NUCLEOTIDE SEQUENCE</scope>
</reference>
<dbReference type="Proteomes" id="UP000664534">
    <property type="component" value="Unassembled WGS sequence"/>
</dbReference>
<comment type="caution">
    <text evidence="1">The sequence shown here is derived from an EMBL/GenBank/DDBJ whole genome shotgun (WGS) entry which is preliminary data.</text>
</comment>
<dbReference type="SUPFAM" id="SSF55486">
    <property type="entry name" value="Metalloproteases ('zincins'), catalytic domain"/>
    <property type="match status" value="1"/>
</dbReference>
<dbReference type="OrthoDB" id="3510493at2759"/>
<gene>
    <name evidence="1" type="ORF">IMSHALPRED_002119</name>
</gene>
<evidence type="ECO:0000313" key="1">
    <source>
        <dbReference type="EMBL" id="CAF9940663.1"/>
    </source>
</evidence>
<dbReference type="InterPro" id="IPR024079">
    <property type="entry name" value="MetalloPept_cat_dom_sf"/>
</dbReference>
<keyword evidence="2" id="KW-1185">Reference proteome</keyword>
<protein>
    <submittedName>
        <fullName evidence="1">Uncharacterized protein</fullName>
    </submittedName>
</protein>
<dbReference type="Gene3D" id="3.40.390.10">
    <property type="entry name" value="Collagenase (Catalytic Domain)"/>
    <property type="match status" value="1"/>
</dbReference>
<organism evidence="1 2">
    <name type="scientific">Imshaugia aleurites</name>
    <dbReference type="NCBI Taxonomy" id="172621"/>
    <lineage>
        <taxon>Eukaryota</taxon>
        <taxon>Fungi</taxon>
        <taxon>Dikarya</taxon>
        <taxon>Ascomycota</taxon>
        <taxon>Pezizomycotina</taxon>
        <taxon>Lecanoromycetes</taxon>
        <taxon>OSLEUM clade</taxon>
        <taxon>Lecanoromycetidae</taxon>
        <taxon>Lecanorales</taxon>
        <taxon>Lecanorineae</taxon>
        <taxon>Parmeliaceae</taxon>
        <taxon>Imshaugia</taxon>
    </lineage>
</organism>
<sequence length="266" mass="28558">MAENAANTASADDSRTRGLLLSLLGRDPSLVDDMISTFAAVAVYPQTQPAITIFCGDSFLVQQPDGQWWDTSSPFSPKIVTSAGVISGLAVFNCASSGNLAYALLPNVIVLCDKAFGRLGGGDTIGSLRQTTLLNQFLDNYNVLSGTLLHELLHIEGNGRIVDEQISLSPNSAPVTAYGYRYCAWLTLQGPDGVALTNADSLTLIAIGLYLANTAWIFGFGMAPSQPTFPPPLPDFGAAPMDTSPKRFRRWDRATRRDTRFLSSGF</sequence>
<accession>A0A8H3J4Q1</accession>
<proteinExistence type="predicted"/>
<dbReference type="GO" id="GO:0008237">
    <property type="term" value="F:metallopeptidase activity"/>
    <property type="evidence" value="ECO:0007669"/>
    <property type="project" value="InterPro"/>
</dbReference>
<evidence type="ECO:0000313" key="2">
    <source>
        <dbReference type="Proteomes" id="UP000664534"/>
    </source>
</evidence>
<name>A0A8H3J4Q1_9LECA</name>